<comment type="similarity">
    <text evidence="1 10">Belongs to the SHE9 family.</text>
</comment>
<dbReference type="GO" id="GO:0005743">
    <property type="term" value="C:mitochondrial inner membrane"/>
    <property type="evidence" value="ECO:0007669"/>
    <property type="project" value="UniProtKB-SubCell"/>
</dbReference>
<dbReference type="GeneID" id="54364853"/>
<gene>
    <name evidence="14" type="ORF">K489DRAFT_402567</name>
</gene>
<evidence type="ECO:0000256" key="9">
    <source>
        <dbReference type="ARBA" id="ARBA00024807"/>
    </source>
</evidence>
<reference evidence="14" key="2">
    <citation type="submission" date="2020-04" db="EMBL/GenBank/DDBJ databases">
        <authorList>
            <consortium name="NCBI Genome Project"/>
        </authorList>
    </citation>
    <scope>NUCLEOTIDE SEQUENCE</scope>
    <source>
        <strain evidence="14">CBS 342.82</strain>
    </source>
</reference>
<keyword evidence="4 10" id="KW-0809">Transit peptide</keyword>
<name>A0A6J3M112_9PEZI</name>
<comment type="caution">
    <text evidence="10">Lacks conserved residue(s) required for the propagation of feature annotation.</text>
</comment>
<dbReference type="OrthoDB" id="5595506at2759"/>
<dbReference type="PANTHER" id="PTHR31961">
    <property type="entry name" value="SENSITIVE TO HIGH EXPRESSION PROTEIN 9, MITOCHONDRIAL"/>
    <property type="match status" value="1"/>
</dbReference>
<keyword evidence="6 11" id="KW-0175">Coiled coil</keyword>
<comment type="subunit">
    <text evidence="10">Homooligomer.</text>
</comment>
<evidence type="ECO:0000256" key="1">
    <source>
        <dbReference type="ARBA" id="ARBA00007472"/>
    </source>
</evidence>
<dbReference type="Proteomes" id="UP000504637">
    <property type="component" value="Unplaced"/>
</dbReference>
<evidence type="ECO:0000256" key="11">
    <source>
        <dbReference type="SAM" id="Coils"/>
    </source>
</evidence>
<reference evidence="14" key="3">
    <citation type="submission" date="2025-08" db="UniProtKB">
        <authorList>
            <consortium name="RefSeq"/>
        </authorList>
    </citation>
    <scope>IDENTIFICATION</scope>
    <source>
        <strain evidence="14">CBS 342.82</strain>
    </source>
</reference>
<keyword evidence="2 10" id="KW-0812">Transmembrane</keyword>
<dbReference type="GO" id="GO:0007007">
    <property type="term" value="P:inner mitochondrial membrane organization"/>
    <property type="evidence" value="ECO:0007669"/>
    <property type="project" value="TreeGrafter"/>
</dbReference>
<organism evidence="14">
    <name type="scientific">Dissoconium aciculare CBS 342.82</name>
    <dbReference type="NCBI Taxonomy" id="1314786"/>
    <lineage>
        <taxon>Eukaryota</taxon>
        <taxon>Fungi</taxon>
        <taxon>Dikarya</taxon>
        <taxon>Ascomycota</taxon>
        <taxon>Pezizomycotina</taxon>
        <taxon>Dothideomycetes</taxon>
        <taxon>Dothideomycetidae</taxon>
        <taxon>Mycosphaerellales</taxon>
        <taxon>Dissoconiaceae</taxon>
        <taxon>Dissoconium</taxon>
    </lineage>
</organism>
<dbReference type="AlphaFoldDB" id="A0A6J3M112"/>
<dbReference type="RefSeq" id="XP_033458747.1">
    <property type="nucleotide sequence ID" value="XM_033607053.1"/>
</dbReference>
<keyword evidence="5 10" id="KW-1133">Transmembrane helix</keyword>
<accession>A0A6J3M112</accession>
<evidence type="ECO:0000256" key="10">
    <source>
        <dbReference type="RuleBase" id="RU364128"/>
    </source>
</evidence>
<keyword evidence="8 10" id="KW-0472">Membrane</keyword>
<evidence type="ECO:0000256" key="8">
    <source>
        <dbReference type="ARBA" id="ARBA00023136"/>
    </source>
</evidence>
<evidence type="ECO:0000256" key="4">
    <source>
        <dbReference type="ARBA" id="ARBA00022946"/>
    </source>
</evidence>
<dbReference type="InterPro" id="IPR008839">
    <property type="entry name" value="MDM33_fungi"/>
</dbReference>
<sequence>MQQLQHKAVVLLPVFKALGRQRTTSVFTSSCRLVLQNNSIRHSSTGASNDRNSQHGIESTSDASVNLNSATSAQSVSTGSLPSATESQRLQASKKLSKLMDGLLSRASIAGQHINEYTGTDYTAIDALRKDISKQEEVVKNCATGCNAARAQQQDAHNNQSNASREIVGLLERKSSWSPVDLERYMALVRSDHVNEQAVQAAKDNLKAMEQKLDEARAMLERLERKRYHEEQIWSDTIRRNSTWVTFGLMGVNIILLLAQITIFEPHRRKKIAADVQDMLDKRERNSTAAIDEDALASLVSASHVAGGPERHQSRG</sequence>
<evidence type="ECO:0000256" key="2">
    <source>
        <dbReference type="ARBA" id="ARBA00022692"/>
    </source>
</evidence>
<feature type="region of interest" description="Disordered" evidence="12">
    <location>
        <begin position="42"/>
        <end position="89"/>
    </location>
</feature>
<evidence type="ECO:0000256" key="12">
    <source>
        <dbReference type="SAM" id="MobiDB-lite"/>
    </source>
</evidence>
<evidence type="ECO:0000256" key="5">
    <source>
        <dbReference type="ARBA" id="ARBA00022989"/>
    </source>
</evidence>
<keyword evidence="3 10" id="KW-0999">Mitochondrion inner membrane</keyword>
<dbReference type="PANTHER" id="PTHR31961:SF3">
    <property type="entry name" value="SENSITIVE TO HIGH EXPRESSION PROTEIN 9, MITOCHONDRIAL"/>
    <property type="match status" value="1"/>
</dbReference>
<dbReference type="Pfam" id="PF05546">
    <property type="entry name" value="She9_MDM33"/>
    <property type="match status" value="1"/>
</dbReference>
<evidence type="ECO:0000313" key="13">
    <source>
        <dbReference type="Proteomes" id="UP000504637"/>
    </source>
</evidence>
<evidence type="ECO:0000256" key="7">
    <source>
        <dbReference type="ARBA" id="ARBA00023128"/>
    </source>
</evidence>
<evidence type="ECO:0000256" key="6">
    <source>
        <dbReference type="ARBA" id="ARBA00023054"/>
    </source>
</evidence>
<proteinExistence type="inferred from homology"/>
<feature type="coiled-coil region" evidence="11">
    <location>
        <begin position="199"/>
        <end position="233"/>
    </location>
</feature>
<comment type="function">
    <text evidence="9">Required for the maintenance of the structure of the mitochondrial inner membrane. Involved in mitochondrial morphology. Causes growth arrest when highly overexpressed.</text>
</comment>
<evidence type="ECO:0000256" key="3">
    <source>
        <dbReference type="ARBA" id="ARBA00022792"/>
    </source>
</evidence>
<evidence type="ECO:0000313" key="14">
    <source>
        <dbReference type="RefSeq" id="XP_033458747.1"/>
    </source>
</evidence>
<reference evidence="14" key="1">
    <citation type="submission" date="2020-01" db="EMBL/GenBank/DDBJ databases">
        <authorList>
            <consortium name="DOE Joint Genome Institute"/>
            <person name="Haridas S."/>
            <person name="Albert R."/>
            <person name="Binder M."/>
            <person name="Bloem J."/>
            <person name="Labutti K."/>
            <person name="Salamov A."/>
            <person name="Andreopoulos B."/>
            <person name="Baker S.E."/>
            <person name="Barry K."/>
            <person name="Bills G."/>
            <person name="Bluhm B.H."/>
            <person name="Cannon C."/>
            <person name="Castanera R."/>
            <person name="Culley D.E."/>
            <person name="Daum C."/>
            <person name="Ezra D."/>
            <person name="Gonzalez J.B."/>
            <person name="Henrissat B."/>
            <person name="Kuo A."/>
            <person name="Liang C."/>
            <person name="Lipzen A."/>
            <person name="Lutzoni F."/>
            <person name="Magnuson J."/>
            <person name="Mondo S."/>
            <person name="Nolan M."/>
            <person name="Ohm R."/>
            <person name="Pangilinan J."/>
            <person name="Park H.-J."/>
            <person name="Ramirez L."/>
            <person name="Alfaro M."/>
            <person name="Sun H."/>
            <person name="Tritt A."/>
            <person name="Yoshinaga Y."/>
            <person name="Zwiers L.-H."/>
            <person name="Turgeon B.G."/>
            <person name="Goodwin S.B."/>
            <person name="Spatafora J.W."/>
            <person name="Crous P.W."/>
            <person name="Grigoriev I.V."/>
        </authorList>
    </citation>
    <scope>NUCLEOTIDE SEQUENCE</scope>
    <source>
        <strain evidence="14">CBS 342.82</strain>
    </source>
</reference>
<keyword evidence="13" id="KW-1185">Reference proteome</keyword>
<protein>
    <recommendedName>
        <fullName evidence="10">Sensitive to high expression protein 9, mitochondrial</fullName>
    </recommendedName>
</protein>
<feature type="transmembrane region" description="Helical" evidence="10">
    <location>
        <begin position="244"/>
        <end position="264"/>
    </location>
</feature>
<keyword evidence="7 10" id="KW-0496">Mitochondrion</keyword>
<comment type="subcellular location">
    <subcellularLocation>
        <location evidence="10">Mitochondrion inner membrane</location>
        <topology evidence="10">Multi-pass membrane protein</topology>
    </subcellularLocation>
</comment>